<keyword evidence="3" id="KW-0804">Transcription</keyword>
<protein>
    <submittedName>
        <fullName evidence="6">GntR family transcriptional regulator</fullName>
    </submittedName>
    <submittedName>
        <fullName evidence="5">Substrate-binding domain-containing protein</fullName>
    </submittedName>
</protein>
<evidence type="ECO:0000313" key="8">
    <source>
        <dbReference type="Proteomes" id="UP000576225"/>
    </source>
</evidence>
<accession>A0A2U1B7W7</accession>
<comment type="caution">
    <text evidence="6">The sequence shown here is derived from an EMBL/GenBank/DDBJ whole genome shotgun (WGS) entry which is preliminary data.</text>
</comment>
<dbReference type="InterPro" id="IPR036388">
    <property type="entry name" value="WH-like_DNA-bd_sf"/>
</dbReference>
<evidence type="ECO:0000313" key="6">
    <source>
        <dbReference type="EMBL" id="PVY44711.1"/>
    </source>
</evidence>
<organism evidence="6 7">
    <name type="scientific">Victivallis vadensis</name>
    <dbReference type="NCBI Taxonomy" id="172901"/>
    <lineage>
        <taxon>Bacteria</taxon>
        <taxon>Pseudomonadati</taxon>
        <taxon>Lentisphaerota</taxon>
        <taxon>Lentisphaeria</taxon>
        <taxon>Victivallales</taxon>
        <taxon>Victivallaceae</taxon>
        <taxon>Victivallis</taxon>
    </lineage>
</organism>
<keyword evidence="7" id="KW-1185">Reference proteome</keyword>
<dbReference type="Pfam" id="PF00392">
    <property type="entry name" value="GntR"/>
    <property type="match status" value="1"/>
</dbReference>
<dbReference type="Pfam" id="PF13377">
    <property type="entry name" value="Peripla_BP_3"/>
    <property type="match status" value="1"/>
</dbReference>
<reference evidence="5 8" key="2">
    <citation type="submission" date="2020-04" db="EMBL/GenBank/DDBJ databases">
        <authorList>
            <person name="Hitch T.C.A."/>
            <person name="Wylensek D."/>
            <person name="Clavel T."/>
        </authorList>
    </citation>
    <scope>NUCLEOTIDE SEQUENCE [LARGE SCALE GENOMIC DNA]</scope>
    <source>
        <strain evidence="5 8">COR2-253-APC-1A</strain>
    </source>
</reference>
<keyword evidence="1" id="KW-0805">Transcription regulation</keyword>
<evidence type="ECO:0000256" key="1">
    <source>
        <dbReference type="ARBA" id="ARBA00023015"/>
    </source>
</evidence>
<dbReference type="GO" id="GO:0000976">
    <property type="term" value="F:transcription cis-regulatory region binding"/>
    <property type="evidence" value="ECO:0007669"/>
    <property type="project" value="TreeGrafter"/>
</dbReference>
<dbReference type="GO" id="GO:0003700">
    <property type="term" value="F:DNA-binding transcription factor activity"/>
    <property type="evidence" value="ECO:0007669"/>
    <property type="project" value="InterPro"/>
</dbReference>
<dbReference type="Proteomes" id="UP000245959">
    <property type="component" value="Unassembled WGS sequence"/>
</dbReference>
<evidence type="ECO:0000256" key="3">
    <source>
        <dbReference type="ARBA" id="ARBA00023163"/>
    </source>
</evidence>
<dbReference type="SUPFAM" id="SSF53822">
    <property type="entry name" value="Periplasmic binding protein-like I"/>
    <property type="match status" value="1"/>
</dbReference>
<dbReference type="PANTHER" id="PTHR30146">
    <property type="entry name" value="LACI-RELATED TRANSCRIPTIONAL REPRESSOR"/>
    <property type="match status" value="1"/>
</dbReference>
<dbReference type="EMBL" id="QEKH01000005">
    <property type="protein sequence ID" value="PVY44711.1"/>
    <property type="molecule type" value="Genomic_DNA"/>
</dbReference>
<dbReference type="Proteomes" id="UP000576225">
    <property type="component" value="Unassembled WGS sequence"/>
</dbReference>
<sequence>MVRKNAAVSSGHKYEQLYRELKEQLFAMSPGSSFPSVRELMKSHGVSQATVCKALADLEEEKLLSRNVGSGTFVTEEVLKYSPGARPVIGLSIPNWPGKSNALKQYHFYKLKDEYGFELLFLPFDYQKYRVIPVLPRTRIDLLIVSPSADNLRNEDAALLESFGIPFIVFGRDCNRLRLNCVWRDEEFIGMKVARELLELGHRKLALVITEPRISAVESRCKGFLQYCELNGVTPQVIDCGIAPGENSLPKVYRTITNLLHDGRPEATGFFFISEEPVLGAYKAFYEAGVKIPEEVSIIGCGNTGDSEFFHPGLTTVDDDMQQMVRCTYEAAQKLLRNSELINTGIRFELVERGSTAPVPGSSFLMSNNKGNSKC</sequence>
<proteinExistence type="predicted"/>
<dbReference type="AlphaFoldDB" id="A0A2U1B7W7"/>
<dbReference type="CDD" id="cd06267">
    <property type="entry name" value="PBP1_LacI_sugar_binding-like"/>
    <property type="match status" value="1"/>
</dbReference>
<evidence type="ECO:0000313" key="7">
    <source>
        <dbReference type="Proteomes" id="UP000245959"/>
    </source>
</evidence>
<dbReference type="EMBL" id="JABAEW010000004">
    <property type="protein sequence ID" value="NMD85645.1"/>
    <property type="molecule type" value="Genomic_DNA"/>
</dbReference>
<dbReference type="RefSeq" id="WP_116883037.1">
    <property type="nucleotide sequence ID" value="NZ_CABMMC010000003.1"/>
</dbReference>
<dbReference type="InterPro" id="IPR028082">
    <property type="entry name" value="Peripla_BP_I"/>
</dbReference>
<dbReference type="SMART" id="SM00345">
    <property type="entry name" value="HTH_GNTR"/>
    <property type="match status" value="1"/>
</dbReference>
<dbReference type="GeneID" id="78294359"/>
<dbReference type="OrthoDB" id="9798934at2"/>
<name>A0A2U1B7W7_9BACT</name>
<dbReference type="Gene3D" id="1.10.10.10">
    <property type="entry name" value="Winged helix-like DNA-binding domain superfamily/Winged helix DNA-binding domain"/>
    <property type="match status" value="1"/>
</dbReference>
<dbReference type="Gene3D" id="3.40.50.2300">
    <property type="match status" value="2"/>
</dbReference>
<reference evidence="6 7" key="1">
    <citation type="submission" date="2018-04" db="EMBL/GenBank/DDBJ databases">
        <title>Genomic Encyclopedia of Type Strains, Phase IV (KMG-IV): sequencing the most valuable type-strain genomes for metagenomic binning, comparative biology and taxonomic classification.</title>
        <authorList>
            <person name="Goeker M."/>
        </authorList>
    </citation>
    <scope>NUCLEOTIDE SEQUENCE [LARGE SCALE GENOMIC DNA]</scope>
    <source>
        <strain evidence="6 7">DSM 14823</strain>
    </source>
</reference>
<dbReference type="PANTHER" id="PTHR30146:SF109">
    <property type="entry name" value="HTH-TYPE TRANSCRIPTIONAL REGULATOR GALS"/>
    <property type="match status" value="1"/>
</dbReference>
<dbReference type="CDD" id="cd07377">
    <property type="entry name" value="WHTH_GntR"/>
    <property type="match status" value="1"/>
</dbReference>
<feature type="domain" description="HTH gntR-type" evidence="4">
    <location>
        <begin position="11"/>
        <end position="77"/>
    </location>
</feature>
<keyword evidence="2" id="KW-0238">DNA-binding</keyword>
<dbReference type="PROSITE" id="PS50949">
    <property type="entry name" value="HTH_GNTR"/>
    <property type="match status" value="1"/>
</dbReference>
<evidence type="ECO:0000313" key="5">
    <source>
        <dbReference type="EMBL" id="NMD85645.1"/>
    </source>
</evidence>
<dbReference type="InterPro" id="IPR036390">
    <property type="entry name" value="WH_DNA-bd_sf"/>
</dbReference>
<dbReference type="SUPFAM" id="SSF46785">
    <property type="entry name" value="Winged helix' DNA-binding domain"/>
    <property type="match status" value="1"/>
</dbReference>
<evidence type="ECO:0000259" key="4">
    <source>
        <dbReference type="PROSITE" id="PS50949"/>
    </source>
</evidence>
<dbReference type="InterPro" id="IPR046335">
    <property type="entry name" value="LacI/GalR-like_sensor"/>
</dbReference>
<gene>
    <name evidence="6" type="ORF">C8D82_10540</name>
    <name evidence="5" type="ORF">HF882_03500</name>
</gene>
<dbReference type="InterPro" id="IPR000524">
    <property type="entry name" value="Tscrpt_reg_HTH_GntR"/>
</dbReference>
<evidence type="ECO:0000256" key="2">
    <source>
        <dbReference type="ARBA" id="ARBA00023125"/>
    </source>
</evidence>